<keyword evidence="1" id="KW-0812">Transmembrane</keyword>
<evidence type="ECO:0000256" key="1">
    <source>
        <dbReference type="SAM" id="Phobius"/>
    </source>
</evidence>
<feature type="transmembrane region" description="Helical" evidence="1">
    <location>
        <begin position="20"/>
        <end position="41"/>
    </location>
</feature>
<protein>
    <submittedName>
        <fullName evidence="2">Uncharacterized protein</fullName>
    </submittedName>
</protein>
<keyword evidence="1" id="KW-1133">Transmembrane helix</keyword>
<dbReference type="EMBL" id="GAIX01012360">
    <property type="protein sequence ID" value="JAA80200.1"/>
    <property type="molecule type" value="Transcribed_RNA"/>
</dbReference>
<reference evidence="2" key="1">
    <citation type="journal article" date="2013" name="BMC Genomics">
        <title>Unscrambling butterfly oogenesis.</title>
        <authorList>
            <person name="Carter J.M."/>
            <person name="Baker S.C."/>
            <person name="Pink R."/>
            <person name="Carter D.R."/>
            <person name="Collins A."/>
            <person name="Tomlin J."/>
            <person name="Gibbs M."/>
            <person name="Breuker C.J."/>
        </authorList>
    </citation>
    <scope>NUCLEOTIDE SEQUENCE</scope>
    <source>
        <tissue evidence="2">Ovary</tissue>
    </source>
</reference>
<organism evidence="2">
    <name type="scientific">Pararge aegeria</name>
    <name type="common">speckled wood butterfly</name>
    <dbReference type="NCBI Taxonomy" id="116150"/>
    <lineage>
        <taxon>Eukaryota</taxon>
        <taxon>Metazoa</taxon>
        <taxon>Ecdysozoa</taxon>
        <taxon>Arthropoda</taxon>
        <taxon>Hexapoda</taxon>
        <taxon>Insecta</taxon>
        <taxon>Pterygota</taxon>
        <taxon>Neoptera</taxon>
        <taxon>Endopterygota</taxon>
        <taxon>Lepidoptera</taxon>
        <taxon>Glossata</taxon>
        <taxon>Ditrysia</taxon>
        <taxon>Papilionoidea</taxon>
        <taxon>Nymphalidae</taxon>
        <taxon>Satyrinae</taxon>
        <taxon>Satyrini</taxon>
        <taxon>Parargina</taxon>
        <taxon>Pararge</taxon>
    </lineage>
</organism>
<dbReference type="AlphaFoldDB" id="S4P1R0"/>
<keyword evidence="1" id="KW-0472">Membrane</keyword>
<proteinExistence type="predicted"/>
<accession>S4P1R0</accession>
<name>S4P1R0_9NEOP</name>
<sequence length="74" mass="8489">MYDCVKFDVTDFQLYTDSMLFLVVLLCKRFFAFSFVIDNYARTHIGSEDRRTLGFQDAGMVLPENAAFVDNSTA</sequence>
<evidence type="ECO:0000313" key="2">
    <source>
        <dbReference type="EMBL" id="JAA80200.1"/>
    </source>
</evidence>
<reference evidence="2" key="2">
    <citation type="submission" date="2013-05" db="EMBL/GenBank/DDBJ databases">
        <authorList>
            <person name="Carter J.-M."/>
            <person name="Baker S.C."/>
            <person name="Pink R."/>
            <person name="Carter D.R.F."/>
            <person name="Collins A."/>
            <person name="Tomlin J."/>
            <person name="Gibbs M."/>
            <person name="Breuker C.J."/>
        </authorList>
    </citation>
    <scope>NUCLEOTIDE SEQUENCE</scope>
    <source>
        <tissue evidence="2">Ovary</tissue>
    </source>
</reference>